<dbReference type="AlphaFoldDB" id="A0A7J9BPA4"/>
<dbReference type="Proteomes" id="UP000593579">
    <property type="component" value="Unassembled WGS sequence"/>
</dbReference>
<comment type="caution">
    <text evidence="1">The sequence shown here is derived from an EMBL/GenBank/DDBJ whole genome shotgun (WGS) entry which is preliminary data.</text>
</comment>
<protein>
    <submittedName>
        <fullName evidence="1">Uncharacterized protein</fullName>
    </submittedName>
</protein>
<evidence type="ECO:0000313" key="2">
    <source>
        <dbReference type="Proteomes" id="UP000593579"/>
    </source>
</evidence>
<gene>
    <name evidence="1" type="ORF">Gogos_011429</name>
</gene>
<proteinExistence type="predicted"/>
<dbReference type="EMBL" id="JABEZY010000005">
    <property type="protein sequence ID" value="MBA0738014.1"/>
    <property type="molecule type" value="Genomic_DNA"/>
</dbReference>
<accession>A0A7J9BPA4</accession>
<sequence length="20" mass="2330">MSNPMEPLKSIQVILRQVVF</sequence>
<keyword evidence="2" id="KW-1185">Reference proteome</keyword>
<name>A0A7J9BPA4_GOSGO</name>
<organism evidence="1 2">
    <name type="scientific">Gossypium gossypioides</name>
    <name type="common">Mexican cotton</name>
    <name type="synonym">Selera gossypioides</name>
    <dbReference type="NCBI Taxonomy" id="34282"/>
    <lineage>
        <taxon>Eukaryota</taxon>
        <taxon>Viridiplantae</taxon>
        <taxon>Streptophyta</taxon>
        <taxon>Embryophyta</taxon>
        <taxon>Tracheophyta</taxon>
        <taxon>Spermatophyta</taxon>
        <taxon>Magnoliopsida</taxon>
        <taxon>eudicotyledons</taxon>
        <taxon>Gunneridae</taxon>
        <taxon>Pentapetalae</taxon>
        <taxon>rosids</taxon>
        <taxon>malvids</taxon>
        <taxon>Malvales</taxon>
        <taxon>Malvaceae</taxon>
        <taxon>Malvoideae</taxon>
        <taxon>Gossypium</taxon>
    </lineage>
</organism>
<evidence type="ECO:0000313" key="1">
    <source>
        <dbReference type="EMBL" id="MBA0738014.1"/>
    </source>
</evidence>
<reference evidence="1 2" key="1">
    <citation type="journal article" date="2019" name="Genome Biol. Evol.">
        <title>Insights into the evolution of the New World diploid cottons (Gossypium, subgenus Houzingenia) based on genome sequencing.</title>
        <authorList>
            <person name="Grover C.E."/>
            <person name="Arick M.A. 2nd"/>
            <person name="Thrash A."/>
            <person name="Conover J.L."/>
            <person name="Sanders W.S."/>
            <person name="Peterson D.G."/>
            <person name="Frelichowski J.E."/>
            <person name="Scheffler J.A."/>
            <person name="Scheffler B.E."/>
            <person name="Wendel J.F."/>
        </authorList>
    </citation>
    <scope>NUCLEOTIDE SEQUENCE [LARGE SCALE GENOMIC DNA]</scope>
    <source>
        <strain evidence="1">5</strain>
        <tissue evidence="1">Leaf</tissue>
    </source>
</reference>